<evidence type="ECO:0000256" key="3">
    <source>
        <dbReference type="ARBA" id="ARBA00018727"/>
    </source>
</evidence>
<evidence type="ECO:0000256" key="5">
    <source>
        <dbReference type="ARBA" id="ARBA00022734"/>
    </source>
</evidence>
<dbReference type="PROSITE" id="PS51914">
    <property type="entry name" value="MRH"/>
    <property type="match status" value="1"/>
</dbReference>
<evidence type="ECO:0000256" key="4">
    <source>
        <dbReference type="ARBA" id="ARBA00022729"/>
    </source>
</evidence>
<feature type="domain" description="MRH" evidence="9">
    <location>
        <begin position="189"/>
        <end position="332"/>
    </location>
</feature>
<keyword evidence="4" id="KW-0732">Signal</keyword>
<dbReference type="PANTHER" id="PTHR15414">
    <property type="entry name" value="OS-9-RELATED"/>
    <property type="match status" value="1"/>
</dbReference>
<keyword evidence="5" id="KW-0430">Lectin</keyword>
<keyword evidence="6" id="KW-0256">Endoplasmic reticulum</keyword>
<comment type="subcellular location">
    <subcellularLocation>
        <location evidence="1">Endoplasmic reticulum membrane</location>
        <topology evidence="1">Peripheral membrane protein</topology>
        <orientation evidence="1">Lumenal side</orientation>
    </subcellularLocation>
</comment>
<dbReference type="GO" id="GO:0030968">
    <property type="term" value="P:endoplasmic reticulum unfolded protein response"/>
    <property type="evidence" value="ECO:0007669"/>
    <property type="project" value="InterPro"/>
</dbReference>
<dbReference type="GO" id="GO:0030970">
    <property type="term" value="P:retrograde protein transport, ER to cytosol"/>
    <property type="evidence" value="ECO:0007669"/>
    <property type="project" value="TreeGrafter"/>
</dbReference>
<dbReference type="Proteomes" id="UP001050691">
    <property type="component" value="Unassembled WGS sequence"/>
</dbReference>
<comment type="caution">
    <text evidence="10">The sequence shown here is derived from an EMBL/GenBank/DDBJ whole genome shotgun (WGS) entry which is preliminary data.</text>
</comment>
<dbReference type="InterPro" id="IPR045149">
    <property type="entry name" value="OS-9-like"/>
</dbReference>
<evidence type="ECO:0000256" key="6">
    <source>
        <dbReference type="ARBA" id="ARBA00022824"/>
    </source>
</evidence>
<evidence type="ECO:0000313" key="11">
    <source>
        <dbReference type="Proteomes" id="UP001050691"/>
    </source>
</evidence>
<dbReference type="Pfam" id="PF07915">
    <property type="entry name" value="PRKCSH"/>
    <property type="match status" value="1"/>
</dbReference>
<accession>A0AAV5AGG3</accession>
<dbReference type="EMBL" id="BPWL01000007">
    <property type="protein sequence ID" value="GJJ12056.1"/>
    <property type="molecule type" value="Genomic_DNA"/>
</dbReference>
<dbReference type="PANTHER" id="PTHR15414:SF0">
    <property type="entry name" value="ENDOPLASMIC RETICULUM LECTIN 1"/>
    <property type="match status" value="1"/>
</dbReference>
<dbReference type="Gene3D" id="2.70.130.10">
    <property type="entry name" value="Mannose-6-phosphate receptor binding domain"/>
    <property type="match status" value="1"/>
</dbReference>
<feature type="region of interest" description="Disordered" evidence="8">
    <location>
        <begin position="431"/>
        <end position="454"/>
    </location>
</feature>
<feature type="region of interest" description="Disordered" evidence="8">
    <location>
        <begin position="355"/>
        <end position="415"/>
    </location>
</feature>
<organism evidence="10 11">
    <name type="scientific">Clathrus columnatus</name>
    <dbReference type="NCBI Taxonomy" id="1419009"/>
    <lineage>
        <taxon>Eukaryota</taxon>
        <taxon>Fungi</taxon>
        <taxon>Dikarya</taxon>
        <taxon>Basidiomycota</taxon>
        <taxon>Agaricomycotina</taxon>
        <taxon>Agaricomycetes</taxon>
        <taxon>Phallomycetidae</taxon>
        <taxon>Phallales</taxon>
        <taxon>Clathraceae</taxon>
        <taxon>Clathrus</taxon>
    </lineage>
</organism>
<dbReference type="AlphaFoldDB" id="A0AAV5AGG3"/>
<evidence type="ECO:0000256" key="8">
    <source>
        <dbReference type="SAM" id="MobiDB-lite"/>
    </source>
</evidence>
<reference evidence="10" key="1">
    <citation type="submission" date="2021-10" db="EMBL/GenBank/DDBJ databases">
        <title>De novo Genome Assembly of Clathrus columnatus (Basidiomycota, Fungi) Using Illumina and Nanopore Sequence Data.</title>
        <authorList>
            <person name="Ogiso-Tanaka E."/>
            <person name="Itagaki H."/>
            <person name="Hosoya T."/>
            <person name="Hosaka K."/>
        </authorList>
    </citation>
    <scope>NUCLEOTIDE SEQUENCE</scope>
    <source>
        <strain evidence="10">MO-923</strain>
    </source>
</reference>
<feature type="compositionally biased region" description="Acidic residues" evidence="8">
    <location>
        <begin position="435"/>
        <end position="446"/>
    </location>
</feature>
<dbReference type="InterPro" id="IPR044865">
    <property type="entry name" value="MRH_dom"/>
</dbReference>
<gene>
    <name evidence="10" type="ORF">Clacol_006297</name>
</gene>
<evidence type="ECO:0000259" key="9">
    <source>
        <dbReference type="PROSITE" id="PS51914"/>
    </source>
</evidence>
<dbReference type="SUPFAM" id="SSF50911">
    <property type="entry name" value="Mannose 6-phosphate receptor domain"/>
    <property type="match status" value="1"/>
</dbReference>
<keyword evidence="11" id="KW-1185">Reference proteome</keyword>
<evidence type="ECO:0000313" key="10">
    <source>
        <dbReference type="EMBL" id="GJJ12056.1"/>
    </source>
</evidence>
<dbReference type="InterPro" id="IPR012913">
    <property type="entry name" value="OS9-like_dom"/>
</dbReference>
<comment type="similarity">
    <text evidence="2">Belongs to the OS-9 family.</text>
</comment>
<evidence type="ECO:0000256" key="2">
    <source>
        <dbReference type="ARBA" id="ARBA00009918"/>
    </source>
</evidence>
<dbReference type="GO" id="GO:0030246">
    <property type="term" value="F:carbohydrate binding"/>
    <property type="evidence" value="ECO:0007669"/>
    <property type="project" value="UniProtKB-KW"/>
</dbReference>
<dbReference type="InterPro" id="IPR009011">
    <property type="entry name" value="Man6P_isomerase_rcpt-bd_dom_sf"/>
</dbReference>
<evidence type="ECO:0000256" key="7">
    <source>
        <dbReference type="ARBA" id="ARBA00023157"/>
    </source>
</evidence>
<dbReference type="GO" id="GO:0005789">
    <property type="term" value="C:endoplasmic reticulum membrane"/>
    <property type="evidence" value="ECO:0007669"/>
    <property type="project" value="UniProtKB-SubCell"/>
</dbReference>
<keyword evidence="7" id="KW-1015">Disulfide bond</keyword>
<protein>
    <recommendedName>
        <fullName evidence="3">Protein OS-9 homolog</fullName>
    </recommendedName>
</protein>
<proteinExistence type="inferred from homology"/>
<sequence length="495" mass="56299">MYVFSSSFLPTLLGSFRPPFPSPPLPKIAEIRHVIVVVASEFFASAQASSRHKLTRHTTWDTTDRRRHTFLKNLLPLKNQTALRWLSDGLQGGQQEFIDQWNPNQHHPKEIESGITFQNLPVTSDHQLDEQQEHISNPSSNSPALELLRLGRKSYLCLIPPPPSFSSQQEDQTPITPTHSWSLLQPLSGTCLYHRQAWFTYSYCHNVHVRQFRELPVTNRQETGERIVEEDPEWESYTLGRSPLASEATENIPHDELAIANNLELVHHQTAGQRYLVQRWSDGTICDKTGRPREVEIQFHCSMTMTDTIIFVKETRTCEYVLVIHTPRLCGEPGFKSHLEQVPEAEIQCREVLNDNDDNSSESLDSSSSKDQDNNLKQHPFRRIPRPPVIPPTKTGEQGSHHGGKKSDGGGSSQEGVQILQKALEQLFGRTWDPSGDEQVDGEDPELGGGEQLDASYKRLATEMLRKMGVQVDWIESQSLNVEEEEDEKKQHDEL</sequence>
<name>A0AAV5AGG3_9AGAM</name>
<evidence type="ECO:0000256" key="1">
    <source>
        <dbReference type="ARBA" id="ARBA00004367"/>
    </source>
</evidence>
<dbReference type="GO" id="GO:0005788">
    <property type="term" value="C:endoplasmic reticulum lumen"/>
    <property type="evidence" value="ECO:0007669"/>
    <property type="project" value="TreeGrafter"/>
</dbReference>